<accession>A0ABS5Z0T3</accession>
<comment type="caution">
    <text evidence="1">The sequence shown here is derived from an EMBL/GenBank/DDBJ whole genome shotgun (WGS) entry which is preliminary data.</text>
</comment>
<dbReference type="EMBL" id="JAHKKG010000014">
    <property type="protein sequence ID" value="MBU2669292.1"/>
    <property type="molecule type" value="Genomic_DNA"/>
</dbReference>
<name>A0ABS5Z0T3_9ACTN</name>
<sequence length="165" mass="18256">MNPGAERAESVEDLVREHLGDGERFLAAVWVSRADAQTLAGMTKSDLSPWRFRRPKTIGPATRRGVHGTPRSLAYRLDEHIRNVTEPRLLAVTDRRLVLLAKGLGSWRELFRPRTGAASLRWEAPRAQLAKAGDNDGRLRLDFGDGSAVSLLTPATGLRSFLDAF</sequence>
<gene>
    <name evidence="1" type="ORF">KOI35_37850</name>
</gene>
<reference evidence="1 2" key="1">
    <citation type="submission" date="2021-06" db="EMBL/GenBank/DDBJ databases">
        <title>Actinoplanes lichenicola sp. nov., and Actinoplanes ovalisporus sp. nov., isolated from lichen in Thailand.</title>
        <authorList>
            <person name="Saeng-In P."/>
            <person name="Kanchanasin P."/>
            <person name="Yuki M."/>
            <person name="Kudo T."/>
            <person name="Ohkuma M."/>
            <person name="Phongsopitanun W."/>
            <person name="Tanasupawat S."/>
        </authorList>
    </citation>
    <scope>NUCLEOTIDE SEQUENCE [LARGE SCALE GENOMIC DNA]</scope>
    <source>
        <strain evidence="1 2">NBRC 110975</strain>
    </source>
</reference>
<evidence type="ECO:0000313" key="2">
    <source>
        <dbReference type="Proteomes" id="UP001519654"/>
    </source>
</evidence>
<evidence type="ECO:0000313" key="1">
    <source>
        <dbReference type="EMBL" id="MBU2669292.1"/>
    </source>
</evidence>
<keyword evidence="2" id="KW-1185">Reference proteome</keyword>
<dbReference type="Proteomes" id="UP001519654">
    <property type="component" value="Unassembled WGS sequence"/>
</dbReference>
<protein>
    <submittedName>
        <fullName evidence="1">Uncharacterized protein</fullName>
    </submittedName>
</protein>
<dbReference type="RefSeq" id="WP_215793721.1">
    <property type="nucleotide sequence ID" value="NZ_JAHKKG010000014.1"/>
</dbReference>
<proteinExistence type="predicted"/>
<organism evidence="1 2">
    <name type="scientific">Paractinoplanes bogorensis</name>
    <dbReference type="NCBI Taxonomy" id="1610840"/>
    <lineage>
        <taxon>Bacteria</taxon>
        <taxon>Bacillati</taxon>
        <taxon>Actinomycetota</taxon>
        <taxon>Actinomycetes</taxon>
        <taxon>Micromonosporales</taxon>
        <taxon>Micromonosporaceae</taxon>
        <taxon>Paractinoplanes</taxon>
    </lineage>
</organism>